<dbReference type="EMBL" id="JACWZY010000038">
    <property type="protein sequence ID" value="MBD2704833.1"/>
    <property type="molecule type" value="Genomic_DNA"/>
</dbReference>
<gene>
    <name evidence="1" type="ORF">IC229_29650</name>
</gene>
<protein>
    <submittedName>
        <fullName evidence="1">Uncharacterized protein</fullName>
    </submittedName>
</protein>
<name>A0A927AUV0_9BACT</name>
<sequence length="68" mass="7609">MDTNTLVIITGYGSVSPKPLRKAYLNKSEETARLRFIQQNPGVRDVSAVLISFDDEFTIRSNGEIVVH</sequence>
<accession>A0A927AUV0</accession>
<proteinExistence type="predicted"/>
<evidence type="ECO:0000313" key="2">
    <source>
        <dbReference type="Proteomes" id="UP000598820"/>
    </source>
</evidence>
<organism evidence="1 2">
    <name type="scientific">Spirosoma profusum</name>
    <dbReference type="NCBI Taxonomy" id="2771354"/>
    <lineage>
        <taxon>Bacteria</taxon>
        <taxon>Pseudomonadati</taxon>
        <taxon>Bacteroidota</taxon>
        <taxon>Cytophagia</taxon>
        <taxon>Cytophagales</taxon>
        <taxon>Cytophagaceae</taxon>
        <taxon>Spirosoma</taxon>
    </lineage>
</organism>
<dbReference type="Proteomes" id="UP000598820">
    <property type="component" value="Unassembled WGS sequence"/>
</dbReference>
<reference evidence="1" key="1">
    <citation type="submission" date="2020-09" db="EMBL/GenBank/DDBJ databases">
        <authorList>
            <person name="Kim M.K."/>
        </authorList>
    </citation>
    <scope>NUCLEOTIDE SEQUENCE</scope>
    <source>
        <strain evidence="1">BT702</strain>
    </source>
</reference>
<dbReference type="RefSeq" id="WP_190891734.1">
    <property type="nucleotide sequence ID" value="NZ_JACWZY010000038.1"/>
</dbReference>
<keyword evidence="2" id="KW-1185">Reference proteome</keyword>
<dbReference type="AlphaFoldDB" id="A0A927AUV0"/>
<evidence type="ECO:0000313" key="1">
    <source>
        <dbReference type="EMBL" id="MBD2704833.1"/>
    </source>
</evidence>
<comment type="caution">
    <text evidence="1">The sequence shown here is derived from an EMBL/GenBank/DDBJ whole genome shotgun (WGS) entry which is preliminary data.</text>
</comment>